<dbReference type="InterPro" id="IPR044251">
    <property type="entry name" value="LHP1-like"/>
</dbReference>
<keyword evidence="6" id="KW-1185">Reference proteome</keyword>
<evidence type="ECO:0000313" key="4">
    <source>
        <dbReference type="EMBL" id="KRH60666.1"/>
    </source>
</evidence>
<dbReference type="OrthoDB" id="1918685at2759"/>
<dbReference type="EMBL" id="CM000837">
    <property type="protein sequence ID" value="KRH60666.1"/>
    <property type="molecule type" value="Genomic_DNA"/>
</dbReference>
<dbReference type="PANTHER" id="PTHR47240:SF2">
    <property type="entry name" value="CHROMO DOMAIN-CONTAINING PROTEIN LHP1"/>
    <property type="match status" value="1"/>
</dbReference>
<evidence type="ECO:0000313" key="5">
    <source>
        <dbReference type="EnsemblPlants" id="KRH60666"/>
    </source>
</evidence>
<accession>A0A0R0K1H6</accession>
<sequence>MEWRNLNNLHPVQQQHLMSCIKRKMRMEKKPSCLPIPIPILTMASMKSKPYAVRGYARRGWPETANTWEPLENLQSVPDLVDAFEDSLKSGKHQKRKRKHVDVLQLTLLKKRSERSTTSYSLRHFPPLTPTNANDYDPKLSELKAPTHTGVQLDNLAIHFQQPIPSRGAKRRKSASSVKRFKRDTDAAALQPISAPINMPDANTACNIVKIIKPIGYSASLSDNMHDVLVTFMAMRSDGTEVMVDNRYLKAYNPLLLINFYEMHLRYTPTP</sequence>
<protein>
    <recommendedName>
        <fullName evidence="3">Chromo shadow domain-containing protein</fullName>
    </recommendedName>
</protein>
<dbReference type="CDD" id="cd00024">
    <property type="entry name" value="CD_CSD"/>
    <property type="match status" value="1"/>
</dbReference>
<dbReference type="AlphaFoldDB" id="A0A0R0K1H6"/>
<comment type="subcellular location">
    <subcellularLocation>
        <location evidence="1">Nucleus</location>
    </subcellularLocation>
</comment>
<dbReference type="GeneID" id="100788091"/>
<dbReference type="SUPFAM" id="SSF54160">
    <property type="entry name" value="Chromo domain-like"/>
    <property type="match status" value="1"/>
</dbReference>
<dbReference type="Proteomes" id="UP000008827">
    <property type="component" value="Chromosome 4"/>
</dbReference>
<dbReference type="Gramene" id="KRH60666">
    <property type="protein sequence ID" value="KRH60666"/>
    <property type="gene ID" value="GLYMA_04G002100"/>
</dbReference>
<dbReference type="RefSeq" id="XP_014629866.1">
    <property type="nucleotide sequence ID" value="XM_014774380.3"/>
</dbReference>
<gene>
    <name evidence="5" type="primary">LOC100788091</name>
    <name evidence="4" type="ORF">GLYMA_04G002100</name>
</gene>
<evidence type="ECO:0000256" key="2">
    <source>
        <dbReference type="ARBA" id="ARBA00023242"/>
    </source>
</evidence>
<dbReference type="EnsemblPlants" id="KRH60666">
    <property type="protein sequence ID" value="KRH60666"/>
    <property type="gene ID" value="GLYMA_04G002100"/>
</dbReference>
<dbReference type="SMR" id="A0A0R0K1H6"/>
<dbReference type="Gene3D" id="2.40.50.40">
    <property type="match status" value="1"/>
</dbReference>
<feature type="domain" description="Chromo shadow" evidence="3">
    <location>
        <begin position="197"/>
        <end position="270"/>
    </location>
</feature>
<organism evidence="4">
    <name type="scientific">Glycine max</name>
    <name type="common">Soybean</name>
    <name type="synonym">Glycine hispida</name>
    <dbReference type="NCBI Taxonomy" id="3847"/>
    <lineage>
        <taxon>Eukaryota</taxon>
        <taxon>Viridiplantae</taxon>
        <taxon>Streptophyta</taxon>
        <taxon>Embryophyta</taxon>
        <taxon>Tracheophyta</taxon>
        <taxon>Spermatophyta</taxon>
        <taxon>Magnoliopsida</taxon>
        <taxon>eudicotyledons</taxon>
        <taxon>Gunneridae</taxon>
        <taxon>Pentapetalae</taxon>
        <taxon>rosids</taxon>
        <taxon>fabids</taxon>
        <taxon>Fabales</taxon>
        <taxon>Fabaceae</taxon>
        <taxon>Papilionoideae</taxon>
        <taxon>50 kb inversion clade</taxon>
        <taxon>NPAAA clade</taxon>
        <taxon>indigoferoid/millettioid clade</taxon>
        <taxon>Phaseoleae</taxon>
        <taxon>Glycine</taxon>
        <taxon>Glycine subgen. Soja</taxon>
    </lineage>
</organism>
<dbReference type="InterPro" id="IPR008251">
    <property type="entry name" value="Chromo_shadow_dom"/>
</dbReference>
<dbReference type="GO" id="GO:0031507">
    <property type="term" value="P:heterochromatin formation"/>
    <property type="evidence" value="ECO:0007669"/>
    <property type="project" value="InterPro"/>
</dbReference>
<dbReference type="PANTHER" id="PTHR47240">
    <property type="entry name" value="CHROMO DOMAIN-CONTAINING PROTEIN LHP1"/>
    <property type="match status" value="1"/>
</dbReference>
<dbReference type="InterPro" id="IPR023780">
    <property type="entry name" value="Chromo_domain"/>
</dbReference>
<dbReference type="InterPro" id="IPR016197">
    <property type="entry name" value="Chromo-like_dom_sf"/>
</dbReference>
<dbReference type="Pfam" id="PF00385">
    <property type="entry name" value="Chromo"/>
    <property type="match status" value="1"/>
</dbReference>
<keyword evidence="2" id="KW-0539">Nucleus</keyword>
<dbReference type="ExpressionAtlas" id="A0A0R0K1H6">
    <property type="expression patterns" value="baseline and differential"/>
</dbReference>
<proteinExistence type="predicted"/>
<reference evidence="4" key="3">
    <citation type="submission" date="2018-07" db="EMBL/GenBank/DDBJ databases">
        <title>WGS assembly of Glycine max.</title>
        <authorList>
            <person name="Schmutz J."/>
            <person name="Cannon S."/>
            <person name="Schlueter J."/>
            <person name="Ma J."/>
            <person name="Mitros T."/>
            <person name="Nelson W."/>
            <person name="Hyten D."/>
            <person name="Song Q."/>
            <person name="Thelen J."/>
            <person name="Cheng J."/>
            <person name="Xu D."/>
            <person name="Hellsten U."/>
            <person name="May G."/>
            <person name="Yu Y."/>
            <person name="Sakurai T."/>
            <person name="Umezawa T."/>
            <person name="Bhattacharyya M."/>
            <person name="Sandhu D."/>
            <person name="Valliyodan B."/>
            <person name="Lindquist E."/>
            <person name="Peto M."/>
            <person name="Grant D."/>
            <person name="Shu S."/>
            <person name="Goodstein D."/>
            <person name="Barry K."/>
            <person name="Futrell-Griggs M."/>
            <person name="Abernathy B."/>
            <person name="Du J."/>
            <person name="Tian Z."/>
            <person name="Zhu L."/>
            <person name="Gill N."/>
            <person name="Joshi T."/>
            <person name="Libault M."/>
            <person name="Sethuraman A."/>
            <person name="Zhang X."/>
            <person name="Shinozaki K."/>
            <person name="Nguyen H."/>
            <person name="Wing R."/>
            <person name="Cregan P."/>
            <person name="Specht J."/>
            <person name="Grimwood J."/>
            <person name="Rokhsar D."/>
            <person name="Stacey G."/>
            <person name="Shoemaker R."/>
            <person name="Jackson S."/>
        </authorList>
    </citation>
    <scope>NUCLEOTIDE SEQUENCE</scope>
    <source>
        <tissue evidence="4">Callus</tissue>
    </source>
</reference>
<name>A0A0R0K1H6_SOYBN</name>
<evidence type="ECO:0000313" key="6">
    <source>
        <dbReference type="Proteomes" id="UP000008827"/>
    </source>
</evidence>
<dbReference type="GO" id="GO:0005634">
    <property type="term" value="C:nucleus"/>
    <property type="evidence" value="ECO:0007669"/>
    <property type="project" value="UniProtKB-SubCell"/>
</dbReference>
<reference evidence="5" key="2">
    <citation type="submission" date="2018-02" db="UniProtKB">
        <authorList>
            <consortium name="EnsemblPlants"/>
        </authorList>
    </citation>
    <scope>IDENTIFICATION</scope>
    <source>
        <strain evidence="5">Williams 82</strain>
    </source>
</reference>
<dbReference type="SMART" id="SM00300">
    <property type="entry name" value="ChSh"/>
    <property type="match status" value="1"/>
</dbReference>
<evidence type="ECO:0000259" key="3">
    <source>
        <dbReference type="SMART" id="SM00300"/>
    </source>
</evidence>
<evidence type="ECO:0000256" key="1">
    <source>
        <dbReference type="ARBA" id="ARBA00004123"/>
    </source>
</evidence>
<reference evidence="4 5" key="1">
    <citation type="journal article" date="2010" name="Nature">
        <title>Genome sequence of the palaeopolyploid soybean.</title>
        <authorList>
            <person name="Schmutz J."/>
            <person name="Cannon S.B."/>
            <person name="Schlueter J."/>
            <person name="Ma J."/>
            <person name="Mitros T."/>
            <person name="Nelson W."/>
            <person name="Hyten D.L."/>
            <person name="Song Q."/>
            <person name="Thelen J.J."/>
            <person name="Cheng J."/>
            <person name="Xu D."/>
            <person name="Hellsten U."/>
            <person name="May G.D."/>
            <person name="Yu Y."/>
            <person name="Sakurai T."/>
            <person name="Umezawa T."/>
            <person name="Bhattacharyya M.K."/>
            <person name="Sandhu D."/>
            <person name="Valliyodan B."/>
            <person name="Lindquist E."/>
            <person name="Peto M."/>
            <person name="Grant D."/>
            <person name="Shu S."/>
            <person name="Goodstein D."/>
            <person name="Barry K."/>
            <person name="Futrell-Griggs M."/>
            <person name="Abernathy B."/>
            <person name="Du J."/>
            <person name="Tian Z."/>
            <person name="Zhu L."/>
            <person name="Gill N."/>
            <person name="Joshi T."/>
            <person name="Libault M."/>
            <person name="Sethuraman A."/>
            <person name="Zhang X.-C."/>
            <person name="Shinozaki K."/>
            <person name="Nguyen H.T."/>
            <person name="Wing R.A."/>
            <person name="Cregan P."/>
            <person name="Specht J."/>
            <person name="Grimwood J."/>
            <person name="Rokhsar D."/>
            <person name="Stacey G."/>
            <person name="Shoemaker R.C."/>
            <person name="Jackson S.A."/>
        </authorList>
    </citation>
    <scope>NUCLEOTIDE SEQUENCE [LARGE SCALE GENOMIC DNA]</scope>
    <source>
        <strain evidence="5">cv. Williams 82</strain>
        <tissue evidence="4">Callus</tissue>
    </source>
</reference>